<evidence type="ECO:0000313" key="2">
    <source>
        <dbReference type="Proteomes" id="UP001433508"/>
    </source>
</evidence>
<dbReference type="EMBL" id="MU971389">
    <property type="protein sequence ID" value="KAK9236400.1"/>
    <property type="molecule type" value="Genomic_DNA"/>
</dbReference>
<accession>A0ACC3SYC6</accession>
<comment type="caution">
    <text evidence="1">The sequence shown here is derived from an EMBL/GenBank/DDBJ whole genome shotgun (WGS) entry which is preliminary data.</text>
</comment>
<dbReference type="Proteomes" id="UP001433508">
    <property type="component" value="Unassembled WGS sequence"/>
</dbReference>
<name>A0ACC3SYC6_LIPKO</name>
<reference evidence="2" key="1">
    <citation type="journal article" date="2024" name="Front. Bioeng. Biotechnol.">
        <title>Genome-scale model development and genomic sequencing of the oleaginous clade Lipomyces.</title>
        <authorList>
            <person name="Czajka J.J."/>
            <person name="Han Y."/>
            <person name="Kim J."/>
            <person name="Mondo S.J."/>
            <person name="Hofstad B.A."/>
            <person name="Robles A."/>
            <person name="Haridas S."/>
            <person name="Riley R."/>
            <person name="LaButti K."/>
            <person name="Pangilinan J."/>
            <person name="Andreopoulos W."/>
            <person name="Lipzen A."/>
            <person name="Yan J."/>
            <person name="Wang M."/>
            <person name="Ng V."/>
            <person name="Grigoriev I.V."/>
            <person name="Spatafora J.W."/>
            <person name="Magnuson J.K."/>
            <person name="Baker S.E."/>
            <person name="Pomraning K.R."/>
        </authorList>
    </citation>
    <scope>NUCLEOTIDE SEQUENCE [LARGE SCALE GENOMIC DNA]</scope>
    <source>
        <strain evidence="2">CBS 7786</strain>
    </source>
</reference>
<sequence>MTLSQRDGNASNVTNEAGGTRYAEDRNDHDGEESLLLQEEHVAGKWWKTPSIYLLLPAYLVENIARGGLLAPTINLTLQLVCRAYYVEQGIDSEAGISILGEFANGDCQIPAVHSRVSKLNIWISLIHSVTGAILAPKLGQLSDRWGRRSILMLSAVGPFVSEIMLILIARSSSIYSYRWIPMAFIVEGLTGSVATLQLTCQAYASDCTPPARRAFVFGLLRACFFGGSAFGPAIGAFLIGVTGNLMSVFYMAMTLQVTFMVYVLFFLPESLSSDRSEDEEEHESSTTPRGTLQDTINKLNIFSSLRVLWPKDGTRFVIKKNIALLATIEMLIAGCQSNSMNLILLYAEFVYGWSSITANYVVSFNGIGRALALLVILPAIMGAIKWFHPRPQTEIGASVTDIFVIQFSIICEMVSFAGMCVAKSSVFFAVLALLGSFGAIGSPTTMSTLTKHVSNDKVGAILGSVAWLQSIWTLFTPILFTSIYAYTVGTYTQAAFVTIIVFYFLTLVVSFFVSEHVEGGLYDSGDGLDDVRGENDPDLELEMEMQTEVAENSN</sequence>
<organism evidence="1 2">
    <name type="scientific">Lipomyces kononenkoae</name>
    <name type="common">Yeast</name>
    <dbReference type="NCBI Taxonomy" id="34357"/>
    <lineage>
        <taxon>Eukaryota</taxon>
        <taxon>Fungi</taxon>
        <taxon>Dikarya</taxon>
        <taxon>Ascomycota</taxon>
        <taxon>Saccharomycotina</taxon>
        <taxon>Lipomycetes</taxon>
        <taxon>Lipomycetales</taxon>
        <taxon>Lipomycetaceae</taxon>
        <taxon>Lipomyces</taxon>
    </lineage>
</organism>
<proteinExistence type="predicted"/>
<protein>
    <submittedName>
        <fullName evidence="1">Major facilitator superfamily domain-containing protein</fullName>
    </submittedName>
</protein>
<keyword evidence="2" id="KW-1185">Reference proteome</keyword>
<gene>
    <name evidence="1" type="ORF">V1525DRAFT_407222</name>
</gene>
<evidence type="ECO:0000313" key="1">
    <source>
        <dbReference type="EMBL" id="KAK9236400.1"/>
    </source>
</evidence>